<name>A0AAV5EPG7_ELECO</name>
<feature type="region of interest" description="Disordered" evidence="5">
    <location>
        <begin position="1"/>
        <end position="21"/>
    </location>
</feature>
<evidence type="ECO:0000256" key="4">
    <source>
        <dbReference type="ARBA" id="ARBA00023242"/>
    </source>
</evidence>
<dbReference type="PANTHER" id="PTHR31719:SF130">
    <property type="entry name" value="NAC DOMAIN-CONTAINING PROTEIN 18"/>
    <property type="match status" value="1"/>
</dbReference>
<dbReference type="SUPFAM" id="SSF101941">
    <property type="entry name" value="NAC domain"/>
    <property type="match status" value="1"/>
</dbReference>
<dbReference type="Proteomes" id="UP001054889">
    <property type="component" value="Unassembled WGS sequence"/>
</dbReference>
<reference evidence="7" key="1">
    <citation type="journal article" date="2018" name="DNA Res.">
        <title>Multiple hybrid de novo genome assembly of finger millet, an orphan allotetraploid crop.</title>
        <authorList>
            <person name="Hatakeyama M."/>
            <person name="Aluri S."/>
            <person name="Balachadran M.T."/>
            <person name="Sivarajan S.R."/>
            <person name="Patrignani A."/>
            <person name="Gruter S."/>
            <person name="Poveda L."/>
            <person name="Shimizu-Inatsugi R."/>
            <person name="Baeten J."/>
            <person name="Francoijs K.J."/>
            <person name="Nataraja K.N."/>
            <person name="Reddy Y.A.N."/>
            <person name="Phadnis S."/>
            <person name="Ravikumar R.L."/>
            <person name="Schlapbach R."/>
            <person name="Sreeman S.M."/>
            <person name="Shimizu K.K."/>
        </authorList>
    </citation>
    <scope>NUCLEOTIDE SEQUENCE</scope>
</reference>
<accession>A0AAV5EPG7</accession>
<evidence type="ECO:0000313" key="8">
    <source>
        <dbReference type="Proteomes" id="UP001054889"/>
    </source>
</evidence>
<dbReference type="InterPro" id="IPR036093">
    <property type="entry name" value="NAC_dom_sf"/>
</dbReference>
<sequence>MSPPPTDNNTKPESPRPTTPAPCFDTHPSDLALVEQHLRPWIASSCRAKPAAFVHDADLYAAPPGDLARAFAPAVARDGEKAWYFLTRLRLKSPCGRGRRFARTVGSAAGAGCWHGEARERPVVDALGGGGVVGRRQFFSFMRDDGRGGRVRTGWIMAELRAGAVDEFRGADELPVLCKVYRSPRQPAEPDDDDVIKAVKALAAAEQARGKGQVDGGGGESSATTTAAGEISGRGRDEKAANDDEGSVETSSVAAPPARERDAVPDEDRSSAVALRKRKAADGDDDGETSAAAPRKRQASDGGDGETSGASRNNATCCPRCGFHIDAAQLAPKVVDSETEIAQQGGETMGPPKFYKFI</sequence>
<proteinExistence type="predicted"/>
<comment type="caution">
    <text evidence="7">The sequence shown here is derived from an EMBL/GenBank/DDBJ whole genome shotgun (WGS) entry which is preliminary data.</text>
</comment>
<dbReference type="GO" id="GO:0006355">
    <property type="term" value="P:regulation of DNA-templated transcription"/>
    <property type="evidence" value="ECO:0007669"/>
    <property type="project" value="InterPro"/>
</dbReference>
<keyword evidence="4" id="KW-0539">Nucleus</keyword>
<dbReference type="InterPro" id="IPR003441">
    <property type="entry name" value="NAC-dom"/>
</dbReference>
<feature type="compositionally biased region" description="Basic and acidic residues" evidence="5">
    <location>
        <begin position="258"/>
        <end position="270"/>
    </location>
</feature>
<feature type="compositionally biased region" description="Basic and acidic residues" evidence="5">
    <location>
        <begin position="233"/>
        <end position="242"/>
    </location>
</feature>
<protein>
    <recommendedName>
        <fullName evidence="6">NAC domain-containing protein</fullName>
    </recommendedName>
</protein>
<evidence type="ECO:0000313" key="7">
    <source>
        <dbReference type="EMBL" id="GJN24394.1"/>
    </source>
</evidence>
<dbReference type="AlphaFoldDB" id="A0AAV5EPG7"/>
<keyword evidence="1" id="KW-0805">Transcription regulation</keyword>
<keyword evidence="8" id="KW-1185">Reference proteome</keyword>
<evidence type="ECO:0000256" key="1">
    <source>
        <dbReference type="ARBA" id="ARBA00023015"/>
    </source>
</evidence>
<organism evidence="7 8">
    <name type="scientific">Eleusine coracana subsp. coracana</name>
    <dbReference type="NCBI Taxonomy" id="191504"/>
    <lineage>
        <taxon>Eukaryota</taxon>
        <taxon>Viridiplantae</taxon>
        <taxon>Streptophyta</taxon>
        <taxon>Embryophyta</taxon>
        <taxon>Tracheophyta</taxon>
        <taxon>Spermatophyta</taxon>
        <taxon>Magnoliopsida</taxon>
        <taxon>Liliopsida</taxon>
        <taxon>Poales</taxon>
        <taxon>Poaceae</taxon>
        <taxon>PACMAD clade</taxon>
        <taxon>Chloridoideae</taxon>
        <taxon>Cynodonteae</taxon>
        <taxon>Eleusininae</taxon>
        <taxon>Eleusine</taxon>
    </lineage>
</organism>
<evidence type="ECO:0000256" key="3">
    <source>
        <dbReference type="ARBA" id="ARBA00023163"/>
    </source>
</evidence>
<feature type="compositionally biased region" description="Low complexity" evidence="5">
    <location>
        <begin position="221"/>
        <end position="231"/>
    </location>
</feature>
<feature type="region of interest" description="Disordered" evidence="5">
    <location>
        <begin position="207"/>
        <end position="312"/>
    </location>
</feature>
<dbReference type="PROSITE" id="PS51005">
    <property type="entry name" value="NAC"/>
    <property type="match status" value="1"/>
</dbReference>
<gene>
    <name evidence="7" type="primary">gb12132</name>
    <name evidence="7" type="ORF">PR202_gb12132</name>
</gene>
<evidence type="ECO:0000259" key="6">
    <source>
        <dbReference type="PROSITE" id="PS51005"/>
    </source>
</evidence>
<dbReference type="PANTHER" id="PTHR31719">
    <property type="entry name" value="NAC TRANSCRIPTION FACTOR 56"/>
    <property type="match status" value="1"/>
</dbReference>
<dbReference type="Pfam" id="PF02365">
    <property type="entry name" value="NAM"/>
    <property type="match status" value="1"/>
</dbReference>
<keyword evidence="3" id="KW-0804">Transcription</keyword>
<feature type="domain" description="NAC" evidence="6">
    <location>
        <begin position="20"/>
        <end position="183"/>
    </location>
</feature>
<evidence type="ECO:0000256" key="5">
    <source>
        <dbReference type="SAM" id="MobiDB-lite"/>
    </source>
</evidence>
<evidence type="ECO:0000256" key="2">
    <source>
        <dbReference type="ARBA" id="ARBA00023125"/>
    </source>
</evidence>
<reference evidence="7" key="2">
    <citation type="submission" date="2021-12" db="EMBL/GenBank/DDBJ databases">
        <title>Resequencing data analysis of finger millet.</title>
        <authorList>
            <person name="Hatakeyama M."/>
            <person name="Aluri S."/>
            <person name="Balachadran M.T."/>
            <person name="Sivarajan S.R."/>
            <person name="Poveda L."/>
            <person name="Shimizu-Inatsugi R."/>
            <person name="Schlapbach R."/>
            <person name="Sreeman S.M."/>
            <person name="Shimizu K.K."/>
        </authorList>
    </citation>
    <scope>NUCLEOTIDE SEQUENCE</scope>
</reference>
<dbReference type="EMBL" id="BQKI01000077">
    <property type="protein sequence ID" value="GJN24394.1"/>
    <property type="molecule type" value="Genomic_DNA"/>
</dbReference>
<dbReference type="GO" id="GO:0003677">
    <property type="term" value="F:DNA binding"/>
    <property type="evidence" value="ECO:0007669"/>
    <property type="project" value="UniProtKB-KW"/>
</dbReference>
<keyword evidence="2" id="KW-0238">DNA-binding</keyword>
<dbReference type="Gene3D" id="2.170.150.80">
    <property type="entry name" value="NAC domain"/>
    <property type="match status" value="1"/>
</dbReference>